<dbReference type="PROSITE" id="PS00923">
    <property type="entry name" value="ASP_GLU_RACEMASE_1"/>
    <property type="match status" value="1"/>
</dbReference>
<comment type="catalytic activity">
    <reaction evidence="1 7">
        <text>L-glutamate = D-glutamate</text>
        <dbReference type="Rhea" id="RHEA:12813"/>
        <dbReference type="ChEBI" id="CHEBI:29985"/>
        <dbReference type="ChEBI" id="CHEBI:29986"/>
        <dbReference type="EC" id="5.1.1.3"/>
    </reaction>
</comment>
<evidence type="ECO:0000313" key="8">
    <source>
        <dbReference type="EMBL" id="EFM25639.1"/>
    </source>
</evidence>
<feature type="binding site" evidence="7">
    <location>
        <begin position="183"/>
        <end position="184"/>
    </location>
    <ligand>
        <name>substrate</name>
    </ligand>
</feature>
<evidence type="ECO:0000256" key="2">
    <source>
        <dbReference type="ARBA" id="ARBA00013090"/>
    </source>
</evidence>
<dbReference type="NCBIfam" id="TIGR00067">
    <property type="entry name" value="glut_race"/>
    <property type="match status" value="1"/>
</dbReference>
<dbReference type="PANTHER" id="PTHR21198">
    <property type="entry name" value="GLUTAMATE RACEMASE"/>
    <property type="match status" value="1"/>
</dbReference>
<dbReference type="STRING" id="862517.HMPREF9225_0701"/>
<reference evidence="8 9" key="1">
    <citation type="submission" date="2010-07" db="EMBL/GenBank/DDBJ databases">
        <authorList>
            <person name="Muzny D."/>
            <person name="Qin X."/>
            <person name="Deng J."/>
            <person name="Jiang H."/>
            <person name="Liu Y."/>
            <person name="Qu J."/>
            <person name="Song X.-Z."/>
            <person name="Zhang L."/>
            <person name="Thornton R."/>
            <person name="Coyle M."/>
            <person name="Francisco L."/>
            <person name="Jackson L."/>
            <person name="Javaid M."/>
            <person name="Korchina V."/>
            <person name="Kovar C."/>
            <person name="Mata R."/>
            <person name="Mathew T."/>
            <person name="Ngo R."/>
            <person name="Nguyen L."/>
            <person name="Nguyen N."/>
            <person name="Okwuonu G."/>
            <person name="Ongeri F."/>
            <person name="Pham C."/>
            <person name="Simmons D."/>
            <person name="Wilczek-Boney K."/>
            <person name="Hale W."/>
            <person name="Jakkamsetti A."/>
            <person name="Pham P."/>
            <person name="Ruth R."/>
            <person name="San Lucas F."/>
            <person name="Warren J."/>
            <person name="Zhang J."/>
            <person name="Zhao Z."/>
            <person name="Zhou C."/>
            <person name="Zhu D."/>
            <person name="Lee S."/>
            <person name="Bess C."/>
            <person name="Blankenburg K."/>
            <person name="Forbes L."/>
            <person name="Fu Q."/>
            <person name="Gubbala S."/>
            <person name="Hirani K."/>
            <person name="Jayaseelan J.C."/>
            <person name="Lara F."/>
            <person name="Munidasa M."/>
            <person name="Palculict T."/>
            <person name="Patil S."/>
            <person name="Pu L.-L."/>
            <person name="Saada N."/>
            <person name="Tang L."/>
            <person name="Weissenberger G."/>
            <person name="Zhu Y."/>
            <person name="Hemphill L."/>
            <person name="Shang Y."/>
            <person name="Youmans B."/>
            <person name="Ayvaz T."/>
            <person name="Ross M."/>
            <person name="Santibanez J."/>
            <person name="Aqrawi P."/>
            <person name="Gross S."/>
            <person name="Joshi V."/>
            <person name="Fowler G."/>
            <person name="Nazareth L."/>
            <person name="Reid J."/>
            <person name="Worley K."/>
            <person name="Petrosino J."/>
            <person name="Highlander S."/>
            <person name="Gibbs R."/>
        </authorList>
    </citation>
    <scope>NUCLEOTIDE SEQUENCE [LARGE SCALE GENOMIC DNA]</scope>
    <source>
        <strain evidence="8 9">ATCC BAA-1640</strain>
    </source>
</reference>
<keyword evidence="6 7" id="KW-0961">Cell wall biogenesis/degradation</keyword>
<dbReference type="Gene3D" id="3.40.50.1860">
    <property type="match status" value="2"/>
</dbReference>
<evidence type="ECO:0000313" key="9">
    <source>
        <dbReference type="Proteomes" id="UP000003280"/>
    </source>
</evidence>
<dbReference type="EMBL" id="AEEH01000028">
    <property type="protein sequence ID" value="EFM25639.1"/>
    <property type="molecule type" value="Genomic_DNA"/>
</dbReference>
<evidence type="ECO:0000256" key="4">
    <source>
        <dbReference type="ARBA" id="ARBA00022984"/>
    </source>
</evidence>
<dbReference type="HOGENOM" id="CLU_052344_0_2_9"/>
<evidence type="ECO:0000256" key="5">
    <source>
        <dbReference type="ARBA" id="ARBA00023235"/>
    </source>
</evidence>
<dbReference type="FunFam" id="3.40.50.1860:FF:000001">
    <property type="entry name" value="Glutamate racemase"/>
    <property type="match status" value="1"/>
</dbReference>
<dbReference type="SUPFAM" id="SSF53681">
    <property type="entry name" value="Aspartate/glutamate racemase"/>
    <property type="match status" value="2"/>
</dbReference>
<comment type="caution">
    <text evidence="8">The sequence shown here is derived from an EMBL/GenBank/DDBJ whole genome shotgun (WGS) entry which is preliminary data.</text>
</comment>
<dbReference type="HAMAP" id="MF_00258">
    <property type="entry name" value="Glu_racemase"/>
    <property type="match status" value="1"/>
</dbReference>
<keyword evidence="5 7" id="KW-0413">Isomerase</keyword>
<evidence type="ECO:0000256" key="7">
    <source>
        <dbReference type="HAMAP-Rule" id="MF_00258"/>
    </source>
</evidence>
<dbReference type="Pfam" id="PF01177">
    <property type="entry name" value="Asp_Glu_race"/>
    <property type="match status" value="1"/>
</dbReference>
<dbReference type="InterPro" id="IPR018187">
    <property type="entry name" value="Asp/Glu_racemase_AS_1"/>
</dbReference>
<feature type="active site" description="Proton donor/acceptor" evidence="7">
    <location>
        <position position="182"/>
    </location>
</feature>
<feature type="binding site" evidence="7">
    <location>
        <begin position="40"/>
        <end position="41"/>
    </location>
    <ligand>
        <name>substrate</name>
    </ligand>
</feature>
<dbReference type="GO" id="GO:0009252">
    <property type="term" value="P:peptidoglycan biosynthetic process"/>
    <property type="evidence" value="ECO:0007669"/>
    <property type="project" value="UniProtKB-UniRule"/>
</dbReference>
<dbReference type="OrthoDB" id="9801055at2"/>
<name>E0NKL2_9FIRM</name>
<comment type="similarity">
    <text evidence="7">Belongs to the aspartate/glutamate racemases family.</text>
</comment>
<dbReference type="InterPro" id="IPR004391">
    <property type="entry name" value="Glu_race"/>
</dbReference>
<feature type="binding site" evidence="7">
    <location>
        <begin position="8"/>
        <end position="9"/>
    </location>
    <ligand>
        <name>substrate</name>
    </ligand>
</feature>
<dbReference type="EC" id="5.1.1.3" evidence="2 7"/>
<evidence type="ECO:0000256" key="6">
    <source>
        <dbReference type="ARBA" id="ARBA00023316"/>
    </source>
</evidence>
<protein>
    <recommendedName>
        <fullName evidence="2 7">Glutamate racemase</fullName>
        <ecNumber evidence="2 7">5.1.1.3</ecNumber>
    </recommendedName>
</protein>
<dbReference type="Proteomes" id="UP000003280">
    <property type="component" value="Unassembled WGS sequence"/>
</dbReference>
<sequence>MAKIGIFDSGVGGVSVLKELLKVLPDEEYIYYCDQKNLPYGEKTPGEIRNLTKTSFNFIDRQNVDMVVIACNTATANAERYLKAIFGFPIFGIIRSGISEIVKATKNNKILIIATESTVENGIYQEKIKSLVPNADVRAKGCSNLVRAVEDGHIDDELAVQVVKEYLEEYRDFEFDTLVLGCTHFPLARPAIEKVLEEMDKEVTIVDPAKSLAETVSEFLQDRDFENKRSGIKLYTSHSSNDLSKMVKSILNMDCNEEEINEEDYKD</sequence>
<accession>E0NKL2</accession>
<feature type="binding site" evidence="7">
    <location>
        <begin position="72"/>
        <end position="73"/>
    </location>
    <ligand>
        <name>substrate</name>
    </ligand>
</feature>
<dbReference type="GO" id="GO:0008881">
    <property type="term" value="F:glutamate racemase activity"/>
    <property type="evidence" value="ECO:0007669"/>
    <property type="project" value="UniProtKB-UniRule"/>
</dbReference>
<dbReference type="GO" id="GO:0008360">
    <property type="term" value="P:regulation of cell shape"/>
    <property type="evidence" value="ECO:0007669"/>
    <property type="project" value="UniProtKB-KW"/>
</dbReference>
<comment type="function">
    <text evidence="7">Provides the (R)-glutamate required for cell wall biosynthesis.</text>
</comment>
<dbReference type="AlphaFoldDB" id="E0NKL2"/>
<comment type="pathway">
    <text evidence="7">Cell wall biogenesis; peptidoglycan biosynthesis.</text>
</comment>
<dbReference type="GO" id="GO:0071555">
    <property type="term" value="P:cell wall organization"/>
    <property type="evidence" value="ECO:0007669"/>
    <property type="project" value="UniProtKB-KW"/>
</dbReference>
<keyword evidence="3 7" id="KW-0133">Cell shape</keyword>
<organism evidence="8 9">
    <name type="scientific">Peptoniphilus duerdenii ATCC BAA-1640</name>
    <dbReference type="NCBI Taxonomy" id="862517"/>
    <lineage>
        <taxon>Bacteria</taxon>
        <taxon>Bacillati</taxon>
        <taxon>Bacillota</taxon>
        <taxon>Tissierellia</taxon>
        <taxon>Tissierellales</taxon>
        <taxon>Peptoniphilaceae</taxon>
        <taxon>Peptoniphilus</taxon>
    </lineage>
</organism>
<evidence type="ECO:0000256" key="3">
    <source>
        <dbReference type="ARBA" id="ARBA00022960"/>
    </source>
</evidence>
<dbReference type="UniPathway" id="UPA00219"/>
<feature type="active site" description="Proton donor/acceptor" evidence="7">
    <location>
        <position position="71"/>
    </location>
</feature>
<keyword evidence="9" id="KW-1185">Reference proteome</keyword>
<proteinExistence type="inferred from homology"/>
<dbReference type="RefSeq" id="WP_008901516.1">
    <property type="nucleotide sequence ID" value="NZ_GL397071.1"/>
</dbReference>
<evidence type="ECO:0000256" key="1">
    <source>
        <dbReference type="ARBA" id="ARBA00001602"/>
    </source>
</evidence>
<dbReference type="PANTHER" id="PTHR21198:SF2">
    <property type="entry name" value="GLUTAMATE RACEMASE"/>
    <property type="match status" value="1"/>
</dbReference>
<dbReference type="InterPro" id="IPR015942">
    <property type="entry name" value="Asp/Glu/hydantoin_racemase"/>
</dbReference>
<dbReference type="InterPro" id="IPR001920">
    <property type="entry name" value="Asp/Glu_race"/>
</dbReference>
<dbReference type="eggNOG" id="COG0796">
    <property type="taxonomic scope" value="Bacteria"/>
</dbReference>
<keyword evidence="4 7" id="KW-0573">Peptidoglycan synthesis</keyword>
<gene>
    <name evidence="7 8" type="primary">murI</name>
    <name evidence="8" type="ORF">HMPREF9225_0701</name>
</gene>